<reference evidence="3" key="1">
    <citation type="journal article" date="2018" name="Genome Biol.">
        <title>SKESA: strategic k-mer extension for scrupulous assemblies.</title>
        <authorList>
            <person name="Souvorov A."/>
            <person name="Agarwala R."/>
            <person name="Lipman D.J."/>
        </authorList>
    </citation>
    <scope>NUCLEOTIDE SEQUENCE</scope>
    <source>
        <strain evidence="3">10-1049</strain>
    </source>
</reference>
<dbReference type="AlphaFoldDB" id="A0A732GQ23"/>
<gene>
    <name evidence="3" type="ORF">G4G51_004779</name>
</gene>
<sequence length="53" mass="5928">VSLADARQRRDEVKRLLDQGIDPNAKNRLMKKSFRKSAIKPARPVSSPKADAP</sequence>
<evidence type="ECO:0000259" key="2">
    <source>
        <dbReference type="Pfam" id="PF13356"/>
    </source>
</evidence>
<evidence type="ECO:0000313" key="3">
    <source>
        <dbReference type="EMBL" id="HAE4980105.1"/>
    </source>
</evidence>
<feature type="compositionally biased region" description="Basic residues" evidence="1">
    <location>
        <begin position="28"/>
        <end position="38"/>
    </location>
</feature>
<dbReference type="EMBL" id="DAASCL010000101">
    <property type="protein sequence ID" value="HAE4980105.1"/>
    <property type="molecule type" value="Genomic_DNA"/>
</dbReference>
<dbReference type="Gene3D" id="3.30.160.390">
    <property type="entry name" value="Integrase, DNA-binding domain"/>
    <property type="match status" value="1"/>
</dbReference>
<dbReference type="Pfam" id="PF13356">
    <property type="entry name" value="Arm-DNA-bind_3"/>
    <property type="match status" value="1"/>
</dbReference>
<feature type="compositionally biased region" description="Basic and acidic residues" evidence="1">
    <location>
        <begin position="1"/>
        <end position="17"/>
    </location>
</feature>
<feature type="region of interest" description="Disordered" evidence="1">
    <location>
        <begin position="1"/>
        <end position="53"/>
    </location>
</feature>
<name>A0A732GQ23_SALDU</name>
<organism evidence="3">
    <name type="scientific">Salmonella dublin</name>
    <dbReference type="NCBI Taxonomy" id="98360"/>
    <lineage>
        <taxon>Bacteria</taxon>
        <taxon>Pseudomonadati</taxon>
        <taxon>Pseudomonadota</taxon>
        <taxon>Gammaproteobacteria</taxon>
        <taxon>Enterobacterales</taxon>
        <taxon>Enterobacteriaceae</taxon>
        <taxon>Salmonella</taxon>
    </lineage>
</organism>
<proteinExistence type="predicted"/>
<protein>
    <submittedName>
        <fullName evidence="3">DUF4102 domain-containing protein</fullName>
    </submittedName>
</protein>
<dbReference type="InterPro" id="IPR038488">
    <property type="entry name" value="Integrase_DNA-bd_sf"/>
</dbReference>
<comment type="caution">
    <text evidence="3">The sequence shown here is derived from an EMBL/GenBank/DDBJ whole genome shotgun (WGS) entry which is preliminary data.</text>
</comment>
<dbReference type="InterPro" id="IPR025166">
    <property type="entry name" value="Integrase_DNA_bind_dom"/>
</dbReference>
<accession>A0A732GQ23</accession>
<evidence type="ECO:0000256" key="1">
    <source>
        <dbReference type="SAM" id="MobiDB-lite"/>
    </source>
</evidence>
<feature type="non-terminal residue" evidence="3">
    <location>
        <position position="1"/>
    </location>
</feature>
<feature type="domain" description="Integrase DNA-binding" evidence="2">
    <location>
        <begin position="1"/>
        <end position="28"/>
    </location>
</feature>
<reference evidence="3" key="2">
    <citation type="submission" date="2018-07" db="EMBL/GenBank/DDBJ databases">
        <authorList>
            <consortium name="NCBI Pathogen Detection Project"/>
        </authorList>
    </citation>
    <scope>NUCLEOTIDE SEQUENCE</scope>
    <source>
        <strain evidence="3">10-1049</strain>
    </source>
</reference>